<accession>A0ABW6QXB0</accession>
<evidence type="ECO:0000313" key="2">
    <source>
        <dbReference type="EMBL" id="MFF3225896.1"/>
    </source>
</evidence>
<gene>
    <name evidence="2" type="ORF">ACFYV7_24075</name>
</gene>
<dbReference type="Proteomes" id="UP001601948">
    <property type="component" value="Unassembled WGS sequence"/>
</dbReference>
<dbReference type="Gene3D" id="1.10.510.10">
    <property type="entry name" value="Transferase(Phosphotransferase) domain 1"/>
    <property type="match status" value="1"/>
</dbReference>
<keyword evidence="3" id="KW-1185">Reference proteome</keyword>
<keyword evidence="2" id="KW-0418">Kinase</keyword>
<dbReference type="SUPFAM" id="SSF56112">
    <property type="entry name" value="Protein kinase-like (PK-like)"/>
    <property type="match status" value="1"/>
</dbReference>
<sequence>MTLADHLGALLDTPVRAVTDLGASHEWTTHRATLTDGREVFVKAAAEPTTVFAAEAAGLRWLATGAASGLRGSARPDSREPMMPADLRGPTGGTEFREPATQMPEPPGWDSEEPRGPVNQLGQVDQSPTQPGKPGHNRSSCIRAGLAAELSSGEAQSGSGMAGGRYGDTAVGQHTGALLPEVALLPDVLAADDRMIVLPWLDDHGATPDTADRLGRELATLHANTPTMFGAPWPGWIAELPLDNTLSAGPWPQWYAERRLAPYLPRAATHLGPDGTRLLEQVIDRIDTLAGPPEPPARIHGDLWSGNIVWTPDRAVLIDPAAHGGHRETDLAMLALFGAPHLDRIRNAYNETHPLADGWRTRIPLHQLHHLLVHVVLFGASYRAQTLTAATAALRS</sequence>
<dbReference type="PANTHER" id="PTHR12149">
    <property type="entry name" value="FRUCTOSAMINE 3 KINASE-RELATED PROTEIN"/>
    <property type="match status" value="1"/>
</dbReference>
<dbReference type="InterPro" id="IPR016477">
    <property type="entry name" value="Fructo-/Ketosamine-3-kinase"/>
</dbReference>
<proteinExistence type="predicted"/>
<evidence type="ECO:0000313" key="3">
    <source>
        <dbReference type="Proteomes" id="UP001601948"/>
    </source>
</evidence>
<comment type="caution">
    <text evidence="2">The sequence shown here is derived from an EMBL/GenBank/DDBJ whole genome shotgun (WGS) entry which is preliminary data.</text>
</comment>
<feature type="compositionally biased region" description="Polar residues" evidence="1">
    <location>
        <begin position="120"/>
        <end position="130"/>
    </location>
</feature>
<dbReference type="Pfam" id="PF03881">
    <property type="entry name" value="Fructosamin_kin"/>
    <property type="match status" value="1"/>
</dbReference>
<evidence type="ECO:0000256" key="1">
    <source>
        <dbReference type="SAM" id="MobiDB-lite"/>
    </source>
</evidence>
<dbReference type="Gene3D" id="1.20.1270.240">
    <property type="match status" value="1"/>
</dbReference>
<name>A0ABW6QXB0_9NOCA</name>
<keyword evidence="2" id="KW-0808">Transferase</keyword>
<dbReference type="PANTHER" id="PTHR12149:SF8">
    <property type="entry name" value="PROTEIN-RIBULOSAMINE 3-KINASE"/>
    <property type="match status" value="1"/>
</dbReference>
<protein>
    <submittedName>
        <fullName evidence="2">Fructosamine kinase family protein</fullName>
    </submittedName>
</protein>
<dbReference type="Gene3D" id="3.30.200.20">
    <property type="entry name" value="Phosphorylase Kinase, domain 1"/>
    <property type="match status" value="1"/>
</dbReference>
<organism evidence="2 3">
    <name type="scientific">Nocardia suismassiliense</name>
    <dbReference type="NCBI Taxonomy" id="2077092"/>
    <lineage>
        <taxon>Bacteria</taxon>
        <taxon>Bacillati</taxon>
        <taxon>Actinomycetota</taxon>
        <taxon>Actinomycetes</taxon>
        <taxon>Mycobacteriales</taxon>
        <taxon>Nocardiaceae</taxon>
        <taxon>Nocardia</taxon>
    </lineage>
</organism>
<dbReference type="RefSeq" id="WP_387720709.1">
    <property type="nucleotide sequence ID" value="NZ_JBIAPI010000006.1"/>
</dbReference>
<feature type="region of interest" description="Disordered" evidence="1">
    <location>
        <begin position="69"/>
        <end position="140"/>
    </location>
</feature>
<reference evidence="2 3" key="1">
    <citation type="submission" date="2024-10" db="EMBL/GenBank/DDBJ databases">
        <title>The Natural Products Discovery Center: Release of the First 8490 Sequenced Strains for Exploring Actinobacteria Biosynthetic Diversity.</title>
        <authorList>
            <person name="Kalkreuter E."/>
            <person name="Kautsar S.A."/>
            <person name="Yang D."/>
            <person name="Bader C.D."/>
            <person name="Teijaro C.N."/>
            <person name="Fluegel L."/>
            <person name="Davis C.M."/>
            <person name="Simpson J.R."/>
            <person name="Lauterbach L."/>
            <person name="Steele A.D."/>
            <person name="Gui C."/>
            <person name="Meng S."/>
            <person name="Li G."/>
            <person name="Viehrig K."/>
            <person name="Ye F."/>
            <person name="Su P."/>
            <person name="Kiefer A.F."/>
            <person name="Nichols A."/>
            <person name="Cepeda A.J."/>
            <person name="Yan W."/>
            <person name="Fan B."/>
            <person name="Jiang Y."/>
            <person name="Adhikari A."/>
            <person name="Zheng C.-J."/>
            <person name="Schuster L."/>
            <person name="Cowan T.M."/>
            <person name="Smanski M.J."/>
            <person name="Chevrette M.G."/>
            <person name="De Carvalho L.P.S."/>
            <person name="Shen B."/>
        </authorList>
    </citation>
    <scope>NUCLEOTIDE SEQUENCE [LARGE SCALE GENOMIC DNA]</scope>
    <source>
        <strain evidence="2 3">NPDC003040</strain>
    </source>
</reference>
<dbReference type="GO" id="GO:0016301">
    <property type="term" value="F:kinase activity"/>
    <property type="evidence" value="ECO:0007669"/>
    <property type="project" value="UniProtKB-KW"/>
</dbReference>
<dbReference type="EMBL" id="JBIAPI010000006">
    <property type="protein sequence ID" value="MFF3225896.1"/>
    <property type="molecule type" value="Genomic_DNA"/>
</dbReference>
<dbReference type="InterPro" id="IPR011009">
    <property type="entry name" value="Kinase-like_dom_sf"/>
</dbReference>